<evidence type="ECO:0000313" key="2">
    <source>
        <dbReference type="Proteomes" id="UP000027093"/>
    </source>
</evidence>
<dbReference type="STRING" id="926571.NVIE_017540"/>
<dbReference type="OrthoDB" id="9050at2157"/>
<dbReference type="HOGENOM" id="CLU_703251_0_0_2"/>
<reference evidence="1 2" key="1">
    <citation type="journal article" date="2014" name="Int. J. Syst. Evol. Microbiol.">
        <title>Nitrososphaera viennensis gen. nov., sp. nov., an aerobic and mesophilic, ammonia-oxidizing archaeon from soil and a member of the archaeal phylum Thaumarchaeota.</title>
        <authorList>
            <person name="Stieglmeier M."/>
            <person name="Klingl A."/>
            <person name="Alves R.J."/>
            <person name="Rittmann S.K."/>
            <person name="Melcher M."/>
            <person name="Leisch N."/>
            <person name="Schleper C."/>
        </authorList>
    </citation>
    <scope>NUCLEOTIDE SEQUENCE [LARGE SCALE GENOMIC DNA]</scope>
    <source>
        <strain evidence="1">EN76</strain>
    </source>
</reference>
<dbReference type="InterPro" id="IPR048068">
    <property type="entry name" value="LarA-like"/>
</dbReference>
<dbReference type="Proteomes" id="UP000027093">
    <property type="component" value="Chromosome"/>
</dbReference>
<dbReference type="KEGG" id="nvn:NVIE_017540"/>
<dbReference type="AlphaFoldDB" id="A0A060HS84"/>
<dbReference type="PANTHER" id="PTHR33171:SF17">
    <property type="entry name" value="LARA-LIKE N-TERMINAL DOMAIN-CONTAINING PROTEIN"/>
    <property type="match status" value="1"/>
</dbReference>
<dbReference type="EMBL" id="CP007536">
    <property type="protein sequence ID" value="AIC16017.1"/>
    <property type="molecule type" value="Genomic_DNA"/>
</dbReference>
<name>A0A060HS84_9ARCH</name>
<evidence type="ECO:0000313" key="1">
    <source>
        <dbReference type="EMBL" id="AIC16017.1"/>
    </source>
</evidence>
<organism evidence="1 2">
    <name type="scientific">Nitrososphaera viennensis EN76</name>
    <dbReference type="NCBI Taxonomy" id="926571"/>
    <lineage>
        <taxon>Archaea</taxon>
        <taxon>Nitrososphaerota</taxon>
        <taxon>Nitrososphaeria</taxon>
        <taxon>Nitrososphaerales</taxon>
        <taxon>Nitrososphaeraceae</taxon>
        <taxon>Nitrososphaera</taxon>
    </lineage>
</organism>
<dbReference type="PANTHER" id="PTHR33171">
    <property type="entry name" value="LAR_N DOMAIN-CONTAINING PROTEIN"/>
    <property type="match status" value="1"/>
</dbReference>
<proteinExistence type="predicted"/>
<keyword evidence="2" id="KW-1185">Reference proteome</keyword>
<dbReference type="GeneID" id="74947022"/>
<accession>A0A060HS84</accession>
<dbReference type="Gene3D" id="3.90.226.30">
    <property type="match status" value="1"/>
</dbReference>
<dbReference type="RefSeq" id="WP_075054888.1">
    <property type="nucleotide sequence ID" value="NZ_CP007536.1"/>
</dbReference>
<protein>
    <submittedName>
        <fullName evidence="1">Uncharacterized protein</fullName>
    </submittedName>
</protein>
<dbReference type="InterPro" id="IPR043166">
    <property type="entry name" value="LarA-like_C"/>
</dbReference>
<sequence length="382" mass="39759">MPEIWLRYGGTDVVLDIRFENLSSQVSSTFSAMPDEQAKAALDSVPVTDNMLVLALAPSRAVAKAVVSISEAARAKGYAAITVDVPAKAAGALRANLAAIAPADPQAAPSINRIDYQSLEERAKKFQSTVIVSQAGFDPLFGFSGAPTALVRTLYPEKMAEAFSARKEGNVPAPGEQGEPLKIATSAIEGVIIPAATSVELVANGAGIAGVHAGTVQEAFSRAVEQLKAVATVEADPVRSAIISAGSEAGTHATLAGALYSLWNAAHIVRGGGSAVLLAECREGVGGGALQAFVEGRLKQEQLATAQYTDGLEHLLYMQELRQKCELGLVSSLPHYYAGAKLGFATYAGAKDALEKLLARNGKGHKALVVSDADITLLRPRT</sequence>
<gene>
    <name evidence="1" type="ORF">NVIE_017540</name>
</gene>